<keyword evidence="2" id="KW-1185">Reference proteome</keyword>
<name>A0A0J8VC30_9GAMM</name>
<comment type="caution">
    <text evidence="1">The sequence shown here is derived from an EMBL/GenBank/DDBJ whole genome shotgun (WGS) entry which is preliminary data.</text>
</comment>
<evidence type="ECO:0000313" key="2">
    <source>
        <dbReference type="Proteomes" id="UP000240481"/>
    </source>
</evidence>
<sequence length="82" mass="9580">MTLSIEWFNQSEARKLRWDTAGLSLCDVEQALQHYGSDDFPIALEMAEYLFGCWSARRIAMLPIKTRDTLFDIWDKHLAKTL</sequence>
<reference evidence="1 2" key="1">
    <citation type="submission" date="2018-01" db="EMBL/GenBank/DDBJ databases">
        <title>Whole genome sequencing of Histamine producing bacteria.</title>
        <authorList>
            <person name="Butler K."/>
        </authorList>
    </citation>
    <scope>NUCLEOTIDE SEQUENCE [LARGE SCALE GENOMIC DNA]</scope>
    <source>
        <strain evidence="1 2">DSM 24669</strain>
    </source>
</reference>
<dbReference type="RefSeq" id="WP_048899386.1">
    <property type="nucleotide sequence ID" value="NZ_AP024853.1"/>
</dbReference>
<accession>A0A0J8VC30</accession>
<dbReference type="EMBL" id="PYLZ01000010">
    <property type="protein sequence ID" value="PSW23025.1"/>
    <property type="molecule type" value="Genomic_DNA"/>
</dbReference>
<protein>
    <submittedName>
        <fullName evidence="1">Uncharacterized protein</fullName>
    </submittedName>
</protein>
<evidence type="ECO:0000313" key="1">
    <source>
        <dbReference type="EMBL" id="PSW23025.1"/>
    </source>
</evidence>
<dbReference type="OrthoDB" id="5819232at2"/>
<proteinExistence type="predicted"/>
<organism evidence="1 2">
    <name type="scientific">Photobacterium swingsii</name>
    <dbReference type="NCBI Taxonomy" id="680026"/>
    <lineage>
        <taxon>Bacteria</taxon>
        <taxon>Pseudomonadati</taxon>
        <taxon>Pseudomonadota</taxon>
        <taxon>Gammaproteobacteria</taxon>
        <taxon>Vibrionales</taxon>
        <taxon>Vibrionaceae</taxon>
        <taxon>Photobacterium</taxon>
    </lineage>
</organism>
<dbReference type="Proteomes" id="UP000240481">
    <property type="component" value="Unassembled WGS sequence"/>
</dbReference>
<dbReference type="AlphaFoldDB" id="A0A0J8VC30"/>
<gene>
    <name evidence="1" type="ORF">C9I94_17765</name>
</gene>